<dbReference type="PANTHER" id="PTHR24028">
    <property type="entry name" value="CADHERIN-87A"/>
    <property type="match status" value="1"/>
</dbReference>
<evidence type="ECO:0000256" key="1">
    <source>
        <dbReference type="ARBA" id="ARBA00004167"/>
    </source>
</evidence>
<keyword evidence="6 9" id="KW-0472">Membrane</keyword>
<accession>A0AA88XL72</accession>
<dbReference type="Proteomes" id="UP001186944">
    <property type="component" value="Unassembled WGS sequence"/>
</dbReference>
<keyword evidence="10" id="KW-0732">Signal</keyword>
<evidence type="ECO:0000256" key="7">
    <source>
        <dbReference type="ARBA" id="ARBA00023180"/>
    </source>
</evidence>
<keyword evidence="7" id="KW-0325">Glycoprotein</keyword>
<feature type="transmembrane region" description="Helical" evidence="9">
    <location>
        <begin position="567"/>
        <end position="590"/>
    </location>
</feature>
<keyword evidence="13" id="KW-1185">Reference proteome</keyword>
<dbReference type="PROSITE" id="PS50268">
    <property type="entry name" value="CADHERIN_2"/>
    <property type="match status" value="4"/>
</dbReference>
<dbReference type="InterPro" id="IPR015919">
    <property type="entry name" value="Cadherin-like_sf"/>
</dbReference>
<organism evidence="12 13">
    <name type="scientific">Pinctada imbricata</name>
    <name type="common">Atlantic pearl-oyster</name>
    <name type="synonym">Pinctada martensii</name>
    <dbReference type="NCBI Taxonomy" id="66713"/>
    <lineage>
        <taxon>Eukaryota</taxon>
        <taxon>Metazoa</taxon>
        <taxon>Spiralia</taxon>
        <taxon>Lophotrochozoa</taxon>
        <taxon>Mollusca</taxon>
        <taxon>Bivalvia</taxon>
        <taxon>Autobranchia</taxon>
        <taxon>Pteriomorphia</taxon>
        <taxon>Pterioida</taxon>
        <taxon>Pterioidea</taxon>
        <taxon>Pteriidae</taxon>
        <taxon>Pinctada</taxon>
    </lineage>
</organism>
<gene>
    <name evidence="12" type="ORF">FSP39_004813</name>
</gene>
<evidence type="ECO:0000256" key="9">
    <source>
        <dbReference type="SAM" id="Phobius"/>
    </source>
</evidence>
<evidence type="ECO:0000313" key="12">
    <source>
        <dbReference type="EMBL" id="KAK3087337.1"/>
    </source>
</evidence>
<dbReference type="GO" id="GO:0007156">
    <property type="term" value="P:homophilic cell adhesion via plasma membrane adhesion molecules"/>
    <property type="evidence" value="ECO:0007669"/>
    <property type="project" value="InterPro"/>
</dbReference>
<evidence type="ECO:0000256" key="5">
    <source>
        <dbReference type="ARBA" id="ARBA00022989"/>
    </source>
</evidence>
<keyword evidence="5 9" id="KW-1133">Transmembrane helix</keyword>
<dbReference type="InterPro" id="IPR020894">
    <property type="entry name" value="Cadherin_CS"/>
</dbReference>
<feature type="chain" id="PRO_5041736129" description="Cadherin domain-containing protein" evidence="10">
    <location>
        <begin position="24"/>
        <end position="659"/>
    </location>
</feature>
<evidence type="ECO:0000256" key="10">
    <source>
        <dbReference type="SAM" id="SignalP"/>
    </source>
</evidence>
<evidence type="ECO:0000256" key="3">
    <source>
        <dbReference type="ARBA" id="ARBA00022737"/>
    </source>
</evidence>
<evidence type="ECO:0000256" key="4">
    <source>
        <dbReference type="ARBA" id="ARBA00022837"/>
    </source>
</evidence>
<dbReference type="CDD" id="cd11304">
    <property type="entry name" value="Cadherin_repeat"/>
    <property type="match status" value="4"/>
</dbReference>
<dbReference type="SMART" id="SM00112">
    <property type="entry name" value="CA"/>
    <property type="match status" value="3"/>
</dbReference>
<keyword evidence="4 8" id="KW-0106">Calcium</keyword>
<dbReference type="SUPFAM" id="SSF49313">
    <property type="entry name" value="Cadherin-like"/>
    <property type="match status" value="5"/>
</dbReference>
<dbReference type="Pfam" id="PF00028">
    <property type="entry name" value="Cadherin"/>
    <property type="match status" value="1"/>
</dbReference>
<feature type="domain" description="Cadherin" evidence="11">
    <location>
        <begin position="236"/>
        <end position="338"/>
    </location>
</feature>
<reference evidence="12" key="1">
    <citation type="submission" date="2019-08" db="EMBL/GenBank/DDBJ databases">
        <title>The improved chromosome-level genome for the pearl oyster Pinctada fucata martensii using PacBio sequencing and Hi-C.</title>
        <authorList>
            <person name="Zheng Z."/>
        </authorList>
    </citation>
    <scope>NUCLEOTIDE SEQUENCE</scope>
    <source>
        <strain evidence="12">ZZ-2019</strain>
        <tissue evidence="12">Adductor muscle</tissue>
    </source>
</reference>
<protein>
    <recommendedName>
        <fullName evidence="11">Cadherin domain-containing protein</fullName>
    </recommendedName>
</protein>
<keyword evidence="2 9" id="KW-0812">Transmembrane</keyword>
<evidence type="ECO:0000256" key="2">
    <source>
        <dbReference type="ARBA" id="ARBA00022692"/>
    </source>
</evidence>
<dbReference type="EMBL" id="VSWD01000011">
    <property type="protein sequence ID" value="KAK3087337.1"/>
    <property type="molecule type" value="Genomic_DNA"/>
</dbReference>
<feature type="signal peptide" evidence="10">
    <location>
        <begin position="1"/>
        <end position="23"/>
    </location>
</feature>
<dbReference type="PROSITE" id="PS00232">
    <property type="entry name" value="CADHERIN_1"/>
    <property type="match status" value="1"/>
</dbReference>
<evidence type="ECO:0000256" key="6">
    <source>
        <dbReference type="ARBA" id="ARBA00023136"/>
    </source>
</evidence>
<dbReference type="Gene3D" id="2.60.40.60">
    <property type="entry name" value="Cadherins"/>
    <property type="match status" value="5"/>
</dbReference>
<feature type="domain" description="Cadherin" evidence="11">
    <location>
        <begin position="340"/>
        <end position="444"/>
    </location>
</feature>
<evidence type="ECO:0000313" key="13">
    <source>
        <dbReference type="Proteomes" id="UP001186944"/>
    </source>
</evidence>
<dbReference type="InterPro" id="IPR050174">
    <property type="entry name" value="Protocadherin/Cadherin-CA"/>
</dbReference>
<comment type="subcellular location">
    <subcellularLocation>
        <location evidence="1">Membrane</location>
        <topology evidence="1">Single-pass membrane protein</topology>
    </subcellularLocation>
</comment>
<keyword evidence="3" id="KW-0677">Repeat</keyword>
<dbReference type="GO" id="GO:0005886">
    <property type="term" value="C:plasma membrane"/>
    <property type="evidence" value="ECO:0007669"/>
    <property type="project" value="InterPro"/>
</dbReference>
<dbReference type="PANTHER" id="PTHR24028:SF328">
    <property type="entry name" value="CADHERIN-3"/>
    <property type="match status" value="1"/>
</dbReference>
<evidence type="ECO:0000256" key="8">
    <source>
        <dbReference type="PROSITE-ProRule" id="PRU00043"/>
    </source>
</evidence>
<feature type="domain" description="Cadherin" evidence="11">
    <location>
        <begin position="445"/>
        <end position="561"/>
    </location>
</feature>
<feature type="domain" description="Cadherin" evidence="11">
    <location>
        <begin position="153"/>
        <end position="235"/>
    </location>
</feature>
<dbReference type="InterPro" id="IPR002126">
    <property type="entry name" value="Cadherin-like_dom"/>
</dbReference>
<dbReference type="PRINTS" id="PR00205">
    <property type="entry name" value="CADHERIN"/>
</dbReference>
<sequence length="659" mass="71015">MQCEIPLFLTIVWLLTKYHANAASPVFSGLPTSVSVGELEVIDRLIYTLTVADADGDPYNCDVSLTVPTNAPFRVQKATDTDLFGVYTFNPSPGNTMFDYATTTLYTVEVRCIDSNSNARSANLSIDVQDNNLLEFTNLAATVSQNAATTGDNTEIFDVSYSDALGLTVTFAMTSLPATTSFTIDASTGKIKTARELRFETYTTIVLYVTVKDGKISVTDKLTVQLTNVNNVPYYTNLPASISINEDTAAGTLLYTLTAYDGDAGATLTYAMNVDPAADSGKFTFNTNTLQLSLTNGQTFDYETRTYYNVTFTVYDTMATGGPFVLDVNINNINEPCYFDRSYYYASFSEATAGSVTYNPGFVISDYDGASTYTLSFRTGNNSQRFSIDSSSGIVTFAVNYDIDGNAMPSNVILTVECSDPSSNTGTAILDITITDVNDNAPTFAQSSYTLTVDQYTSAGTLIGTITPTDADFGTNADFACSGSTSSGTAGTYYSIGSDCGVYLLSSPSGQLSYGTISRFTITAVDNGSPAMTGTTYVDIIYRETTTTTVTTTTTTQAYNFWDDAGAVAAFAIAMILACVVLAVLLYMLIRCCYTGACCGPESFDFCNCCKRRPGLGHREYKDFPQSSSPRLTPTDIEVGYRPVTRLIPTRGPLAVTYY</sequence>
<dbReference type="GO" id="GO:0005509">
    <property type="term" value="F:calcium ion binding"/>
    <property type="evidence" value="ECO:0007669"/>
    <property type="project" value="UniProtKB-UniRule"/>
</dbReference>
<proteinExistence type="predicted"/>
<evidence type="ECO:0000259" key="11">
    <source>
        <dbReference type="PROSITE" id="PS50268"/>
    </source>
</evidence>
<name>A0AA88XL72_PINIB</name>
<comment type="caution">
    <text evidence="12">The sequence shown here is derived from an EMBL/GenBank/DDBJ whole genome shotgun (WGS) entry which is preliminary data.</text>
</comment>
<dbReference type="AlphaFoldDB" id="A0AA88XL72"/>